<accession>A0A7S2NMK0</accession>
<name>A0A7S2NMK0_9EUKA</name>
<evidence type="ECO:0000256" key="1">
    <source>
        <dbReference type="SAM" id="MobiDB-lite"/>
    </source>
</evidence>
<feature type="compositionally biased region" description="Polar residues" evidence="1">
    <location>
        <begin position="44"/>
        <end position="53"/>
    </location>
</feature>
<protein>
    <submittedName>
        <fullName evidence="2">Uncharacterized protein</fullName>
    </submittedName>
</protein>
<feature type="region of interest" description="Disordered" evidence="1">
    <location>
        <begin position="138"/>
        <end position="160"/>
    </location>
</feature>
<organism evidence="2">
    <name type="scientific">Haptolina brevifila</name>
    <dbReference type="NCBI Taxonomy" id="156173"/>
    <lineage>
        <taxon>Eukaryota</taxon>
        <taxon>Haptista</taxon>
        <taxon>Haptophyta</taxon>
        <taxon>Prymnesiophyceae</taxon>
        <taxon>Prymnesiales</taxon>
        <taxon>Prymnesiaceae</taxon>
        <taxon>Haptolina</taxon>
    </lineage>
</organism>
<evidence type="ECO:0000313" key="2">
    <source>
        <dbReference type="EMBL" id="CAD9547948.1"/>
    </source>
</evidence>
<dbReference type="EMBL" id="HBGU01080661">
    <property type="protein sequence ID" value="CAD9547948.1"/>
    <property type="molecule type" value="Transcribed_RNA"/>
</dbReference>
<sequence length="160" mass="16640">MPVAPTSPALRRQTFLAGWSSRSEASSSSSSNRDSYEIPGSPGSPASTKGSAITTWHLNDDVGARGQAAQSPVASDMLANPAKVQLLKAQESATHLTRGSMEQTVEGLAPSPLPLATPKVDYGEGEATYCFAWGSTAGYKDQQSWGGDVTSGGERAPTRP</sequence>
<proteinExistence type="predicted"/>
<feature type="compositionally biased region" description="Low complexity" evidence="1">
    <location>
        <begin position="20"/>
        <end position="33"/>
    </location>
</feature>
<reference evidence="2" key="1">
    <citation type="submission" date="2021-01" db="EMBL/GenBank/DDBJ databases">
        <authorList>
            <person name="Corre E."/>
            <person name="Pelletier E."/>
            <person name="Niang G."/>
            <person name="Scheremetjew M."/>
            <person name="Finn R."/>
            <person name="Kale V."/>
            <person name="Holt S."/>
            <person name="Cochrane G."/>
            <person name="Meng A."/>
            <person name="Brown T."/>
            <person name="Cohen L."/>
        </authorList>
    </citation>
    <scope>NUCLEOTIDE SEQUENCE</scope>
    <source>
        <strain evidence="2">UTEX LB 985</strain>
    </source>
</reference>
<gene>
    <name evidence="2" type="ORF">CBRE1094_LOCUS44056</name>
</gene>
<feature type="region of interest" description="Disordered" evidence="1">
    <location>
        <begin position="1"/>
        <end position="53"/>
    </location>
</feature>
<dbReference type="AlphaFoldDB" id="A0A7S2NMK0"/>